<dbReference type="Proteomes" id="UP001292094">
    <property type="component" value="Unassembled WGS sequence"/>
</dbReference>
<comment type="caution">
    <text evidence="3">The sequence shown here is derived from an EMBL/GenBank/DDBJ whole genome shotgun (WGS) entry which is preliminary data.</text>
</comment>
<evidence type="ECO:0000313" key="2">
    <source>
        <dbReference type="EMBL" id="KAK4293573.1"/>
    </source>
</evidence>
<feature type="compositionally biased region" description="Basic and acidic residues" evidence="1">
    <location>
        <begin position="177"/>
        <end position="198"/>
    </location>
</feature>
<dbReference type="EMBL" id="JAWZYT010004514">
    <property type="protein sequence ID" value="KAK4293573.1"/>
    <property type="molecule type" value="Genomic_DNA"/>
</dbReference>
<feature type="compositionally biased region" description="Acidic residues" evidence="1">
    <location>
        <begin position="199"/>
        <end position="211"/>
    </location>
</feature>
<gene>
    <name evidence="3" type="ORF">Pmani_032773</name>
    <name evidence="2" type="ORF">Pmani_033741</name>
</gene>
<accession>A0AAE1NR58</accession>
<feature type="compositionally biased region" description="Low complexity" evidence="1">
    <location>
        <begin position="110"/>
        <end position="128"/>
    </location>
</feature>
<dbReference type="EMBL" id="JAWZYT010004247">
    <property type="protein sequence ID" value="KAK4294613.1"/>
    <property type="molecule type" value="Genomic_DNA"/>
</dbReference>
<organism evidence="3 4">
    <name type="scientific">Petrolisthes manimaculis</name>
    <dbReference type="NCBI Taxonomy" id="1843537"/>
    <lineage>
        <taxon>Eukaryota</taxon>
        <taxon>Metazoa</taxon>
        <taxon>Ecdysozoa</taxon>
        <taxon>Arthropoda</taxon>
        <taxon>Crustacea</taxon>
        <taxon>Multicrustacea</taxon>
        <taxon>Malacostraca</taxon>
        <taxon>Eumalacostraca</taxon>
        <taxon>Eucarida</taxon>
        <taxon>Decapoda</taxon>
        <taxon>Pleocyemata</taxon>
        <taxon>Anomura</taxon>
        <taxon>Galatheoidea</taxon>
        <taxon>Porcellanidae</taxon>
        <taxon>Petrolisthes</taxon>
    </lineage>
</organism>
<evidence type="ECO:0000256" key="1">
    <source>
        <dbReference type="SAM" id="MobiDB-lite"/>
    </source>
</evidence>
<reference evidence="3" key="1">
    <citation type="submission" date="2023-11" db="EMBL/GenBank/DDBJ databases">
        <title>Genome assemblies of two species of porcelain crab, Petrolisthes cinctipes and Petrolisthes manimaculis (Anomura: Porcellanidae).</title>
        <authorList>
            <person name="Angst P."/>
        </authorList>
    </citation>
    <scope>NUCLEOTIDE SEQUENCE</scope>
    <source>
        <strain evidence="3">PB745_02</strain>
        <tissue evidence="3">Gill</tissue>
    </source>
</reference>
<dbReference type="AlphaFoldDB" id="A0AAE1NR58"/>
<feature type="compositionally biased region" description="Basic and acidic residues" evidence="1">
    <location>
        <begin position="212"/>
        <end position="225"/>
    </location>
</feature>
<proteinExistence type="predicted"/>
<feature type="region of interest" description="Disordered" evidence="1">
    <location>
        <begin position="44"/>
        <end position="273"/>
    </location>
</feature>
<name>A0AAE1NR58_9EUCA</name>
<keyword evidence="4" id="KW-1185">Reference proteome</keyword>
<evidence type="ECO:0000313" key="4">
    <source>
        <dbReference type="Proteomes" id="UP001292094"/>
    </source>
</evidence>
<feature type="compositionally biased region" description="Basic and acidic residues" evidence="1">
    <location>
        <begin position="262"/>
        <end position="272"/>
    </location>
</feature>
<feature type="compositionally biased region" description="Polar residues" evidence="1">
    <location>
        <begin position="90"/>
        <end position="99"/>
    </location>
</feature>
<protein>
    <submittedName>
        <fullName evidence="3">Uncharacterized protein</fullName>
    </submittedName>
</protein>
<evidence type="ECO:0000313" key="3">
    <source>
        <dbReference type="EMBL" id="KAK4294613.1"/>
    </source>
</evidence>
<sequence>MFIAVDLAQSSNVQDAFVIAVEQQARERLERLSALKKIKPVDMTKLSSQQLEPQRGQASVGGSGGQASPGRSPTIKERDDVNGVLENSPIYVTSVPSLTSEQPRARSRSRSSTPNRTSVSPRRQPSTRSSRDTPPSPLTPSPRKEGPTLKAESPGADRSSRRSSKRRSSARITNGHQIDKEAEANKSGDELELTHDLNDTLDDTEELDQDEPPDRTDSGEDRLEEGGTLSESGDSLPGTPEKAYGITRHESSRRSSSKRGRREVLLDQDAHKTPVHAVSSVDSRDSTRYVWKCSLSVW</sequence>